<dbReference type="PANTHER" id="PTHR35378:SF1">
    <property type="entry name" value="C2H2-TYPE DOMAIN-CONTAINING PROTEIN"/>
    <property type="match status" value="1"/>
</dbReference>
<feature type="compositionally biased region" description="Polar residues" evidence="1">
    <location>
        <begin position="177"/>
        <end position="187"/>
    </location>
</feature>
<evidence type="ECO:0000313" key="2">
    <source>
        <dbReference type="EMBL" id="CAC5413381.1"/>
    </source>
</evidence>
<protein>
    <submittedName>
        <fullName evidence="2">Uncharacterized protein</fullName>
    </submittedName>
</protein>
<feature type="compositionally biased region" description="Basic and acidic residues" evidence="1">
    <location>
        <begin position="194"/>
        <end position="216"/>
    </location>
</feature>
<gene>
    <name evidence="2" type="ORF">MCOR_46275</name>
</gene>
<dbReference type="PANTHER" id="PTHR35378">
    <property type="entry name" value="UNNAMED PRODUCT"/>
    <property type="match status" value="1"/>
</dbReference>
<proteinExistence type="predicted"/>
<feature type="region of interest" description="Disordered" evidence="1">
    <location>
        <begin position="175"/>
        <end position="216"/>
    </location>
</feature>
<reference evidence="2 3" key="1">
    <citation type="submission" date="2020-06" db="EMBL/GenBank/DDBJ databases">
        <authorList>
            <person name="Li R."/>
            <person name="Bekaert M."/>
        </authorList>
    </citation>
    <scope>NUCLEOTIDE SEQUENCE [LARGE SCALE GENOMIC DNA]</scope>
    <source>
        <strain evidence="3">wild</strain>
    </source>
</reference>
<dbReference type="AlphaFoldDB" id="A0A6J8E303"/>
<sequence length="238" mass="27330">MCMYLKPSDIHYSQDSISNTFGKSTIHSDKYIGETLDEVINGTIKVNNIPTISVFIHNNKWFTTDNRRLWVFRKAEELGKIRSIPVNQNLCIVSSKLTSTNGGLSVRVRRNNPGGQTWRRLSIERVRNQFQNNNHTSNRMNMCEKNIPRLTNTSTKSSPNSYSKVNRPYSGLVINSEKPQQSFSRPSTYIKDPSIQERKRSPNYDHNRDDRNKEESSTWRVLLSVAAVGALALLLLKR</sequence>
<dbReference type="OrthoDB" id="415230at2759"/>
<accession>A0A6J8E303</accession>
<evidence type="ECO:0000313" key="3">
    <source>
        <dbReference type="Proteomes" id="UP000507470"/>
    </source>
</evidence>
<dbReference type="EMBL" id="CACVKT020008134">
    <property type="protein sequence ID" value="CAC5413381.1"/>
    <property type="molecule type" value="Genomic_DNA"/>
</dbReference>
<dbReference type="Proteomes" id="UP000507470">
    <property type="component" value="Unassembled WGS sequence"/>
</dbReference>
<name>A0A6J8E303_MYTCO</name>
<keyword evidence="3" id="KW-1185">Reference proteome</keyword>
<organism evidence="2 3">
    <name type="scientific">Mytilus coruscus</name>
    <name type="common">Sea mussel</name>
    <dbReference type="NCBI Taxonomy" id="42192"/>
    <lineage>
        <taxon>Eukaryota</taxon>
        <taxon>Metazoa</taxon>
        <taxon>Spiralia</taxon>
        <taxon>Lophotrochozoa</taxon>
        <taxon>Mollusca</taxon>
        <taxon>Bivalvia</taxon>
        <taxon>Autobranchia</taxon>
        <taxon>Pteriomorphia</taxon>
        <taxon>Mytilida</taxon>
        <taxon>Mytiloidea</taxon>
        <taxon>Mytilidae</taxon>
        <taxon>Mytilinae</taxon>
        <taxon>Mytilus</taxon>
    </lineage>
</organism>
<evidence type="ECO:0000256" key="1">
    <source>
        <dbReference type="SAM" id="MobiDB-lite"/>
    </source>
</evidence>